<accession>A0AAP3DHS8</accession>
<sequence>MIYNGFYVDKNGRANKCPRCLNEQINGGEYCKISGVTIVNKCTRTDYNGYPECEEIAEGNACYCTKCGEKTTFFKEGLLLLGS</sequence>
<protein>
    <submittedName>
        <fullName evidence="1">Uncharacterized protein</fullName>
    </submittedName>
</protein>
<dbReference type="AlphaFoldDB" id="A0AAP3DHS8"/>
<dbReference type="RefSeq" id="WP_258433792.1">
    <property type="nucleotide sequence ID" value="NZ_JANSGW010000016.1"/>
</dbReference>
<evidence type="ECO:0000313" key="1">
    <source>
        <dbReference type="EMBL" id="MCZ0807897.1"/>
    </source>
</evidence>
<organism evidence="1 2">
    <name type="scientific">Brevibacillus laterosporus</name>
    <name type="common">Bacillus laterosporus</name>
    <dbReference type="NCBI Taxonomy" id="1465"/>
    <lineage>
        <taxon>Bacteria</taxon>
        <taxon>Bacillati</taxon>
        <taxon>Bacillota</taxon>
        <taxon>Bacilli</taxon>
        <taxon>Bacillales</taxon>
        <taxon>Paenibacillaceae</taxon>
        <taxon>Brevibacillus</taxon>
    </lineage>
</organism>
<gene>
    <name evidence="1" type="ORF">O0554_13400</name>
</gene>
<reference evidence="1" key="1">
    <citation type="submission" date="2022-09" db="EMBL/GenBank/DDBJ databases">
        <title>Genome analysis and characterization of larvicidal activity of Brevibacillus strains.</title>
        <authorList>
            <person name="Patrusheva E.V."/>
            <person name="Izotova A.O."/>
            <person name="Toshchakov S.V."/>
            <person name="Sineoky S.P."/>
        </authorList>
    </citation>
    <scope>NUCLEOTIDE SEQUENCE</scope>
    <source>
        <strain evidence="1">VKPM_B-13247</strain>
    </source>
</reference>
<dbReference type="Proteomes" id="UP001077662">
    <property type="component" value="Unassembled WGS sequence"/>
</dbReference>
<comment type="caution">
    <text evidence="1">The sequence shown here is derived from an EMBL/GenBank/DDBJ whole genome shotgun (WGS) entry which is preliminary data.</text>
</comment>
<dbReference type="EMBL" id="JAPTNE010000016">
    <property type="protein sequence ID" value="MCZ0807897.1"/>
    <property type="molecule type" value="Genomic_DNA"/>
</dbReference>
<evidence type="ECO:0000313" key="2">
    <source>
        <dbReference type="Proteomes" id="UP001077662"/>
    </source>
</evidence>
<proteinExistence type="predicted"/>
<name>A0AAP3DHS8_BRELA</name>